<evidence type="ECO:0008006" key="4">
    <source>
        <dbReference type="Google" id="ProtNLM"/>
    </source>
</evidence>
<dbReference type="Proteomes" id="UP000216339">
    <property type="component" value="Unassembled WGS sequence"/>
</dbReference>
<dbReference type="RefSeq" id="WP_095511364.1">
    <property type="nucleotide sequence ID" value="NZ_MQWD01000001.1"/>
</dbReference>
<comment type="caution">
    <text evidence="2">The sequence shown here is derived from an EMBL/GenBank/DDBJ whole genome shotgun (WGS) entry which is preliminary data.</text>
</comment>
<evidence type="ECO:0000313" key="2">
    <source>
        <dbReference type="EMBL" id="PAP77696.1"/>
    </source>
</evidence>
<dbReference type="AlphaFoldDB" id="A0A271J2G2"/>
<evidence type="ECO:0000256" key="1">
    <source>
        <dbReference type="SAM" id="MobiDB-lite"/>
    </source>
</evidence>
<proteinExistence type="predicted"/>
<organism evidence="2 3">
    <name type="scientific">Rubrivirga marina</name>
    <dbReference type="NCBI Taxonomy" id="1196024"/>
    <lineage>
        <taxon>Bacteria</taxon>
        <taxon>Pseudomonadati</taxon>
        <taxon>Rhodothermota</taxon>
        <taxon>Rhodothermia</taxon>
        <taxon>Rhodothermales</taxon>
        <taxon>Rubricoccaceae</taxon>
        <taxon>Rubrivirga</taxon>
    </lineage>
</organism>
<sequence>MGLFSKDPATHFPLVKGRRLDGTDVQFPQDLPADATLVVVLFQDALDPLADQWARLGDRLREAHGERFAVIEAPVSSKKMKLLGDLGTLGIRGQIESEEERARTVPLYADVKKLRKRLKLKSGDVYAFLLRRDGGIAWRGEGDIDMDEVQDLEAAVAEVLSRPVPDPTDHPDLESDGEPEVEGSADDEPGEPSADSVDAVAEAEEADAPERPSAAQ</sequence>
<feature type="compositionally biased region" description="Acidic residues" evidence="1">
    <location>
        <begin position="174"/>
        <end position="190"/>
    </location>
</feature>
<reference evidence="2 3" key="1">
    <citation type="submission" date="2016-11" db="EMBL/GenBank/DDBJ databases">
        <title>Study of marine rhodopsin-containing bacteria.</title>
        <authorList>
            <person name="Yoshizawa S."/>
            <person name="Kumagai Y."/>
            <person name="Kogure K."/>
        </authorList>
    </citation>
    <scope>NUCLEOTIDE SEQUENCE [LARGE SCALE GENOMIC DNA]</scope>
    <source>
        <strain evidence="2 3">SAORIC-28</strain>
    </source>
</reference>
<accession>A0A271J2G2</accession>
<dbReference type="EMBL" id="MQWD01000001">
    <property type="protein sequence ID" value="PAP77696.1"/>
    <property type="molecule type" value="Genomic_DNA"/>
</dbReference>
<name>A0A271J2G2_9BACT</name>
<evidence type="ECO:0000313" key="3">
    <source>
        <dbReference type="Proteomes" id="UP000216339"/>
    </source>
</evidence>
<gene>
    <name evidence="2" type="ORF">BSZ37_15220</name>
</gene>
<feature type="region of interest" description="Disordered" evidence="1">
    <location>
        <begin position="160"/>
        <end position="216"/>
    </location>
</feature>
<dbReference type="OrthoDB" id="1524712at2"/>
<protein>
    <recommendedName>
        <fullName evidence="4">Thioredoxin domain-containing protein</fullName>
    </recommendedName>
</protein>
<keyword evidence="3" id="KW-1185">Reference proteome</keyword>